<evidence type="ECO:0000256" key="1">
    <source>
        <dbReference type="SAM" id="MobiDB-lite"/>
    </source>
</evidence>
<dbReference type="SUPFAM" id="SSF47473">
    <property type="entry name" value="EF-hand"/>
    <property type="match status" value="1"/>
</dbReference>
<dbReference type="EMBL" id="MPUH01000109">
    <property type="protein sequence ID" value="OMJ90137.1"/>
    <property type="molecule type" value="Genomic_DNA"/>
</dbReference>
<dbReference type="AlphaFoldDB" id="A0A1R2CM95"/>
<dbReference type="OrthoDB" id="313506at2759"/>
<evidence type="ECO:0000313" key="3">
    <source>
        <dbReference type="Proteomes" id="UP000187209"/>
    </source>
</evidence>
<feature type="region of interest" description="Disordered" evidence="1">
    <location>
        <begin position="142"/>
        <end position="162"/>
    </location>
</feature>
<protein>
    <recommendedName>
        <fullName evidence="4">EF-hand domain-containing protein</fullName>
    </recommendedName>
</protein>
<feature type="region of interest" description="Disordered" evidence="1">
    <location>
        <begin position="176"/>
        <end position="211"/>
    </location>
</feature>
<accession>A0A1R2CM95</accession>
<dbReference type="InterPro" id="IPR011992">
    <property type="entry name" value="EF-hand-dom_pair"/>
</dbReference>
<dbReference type="PANTHER" id="PTHR35381:SF1">
    <property type="entry name" value="EF-HAND DOMAIN-CONTAINING PROTEIN"/>
    <property type="match status" value="1"/>
</dbReference>
<dbReference type="PANTHER" id="PTHR35381">
    <property type="entry name" value="EF-HAND DOMAIN-CONTAINING PROTEIN"/>
    <property type="match status" value="1"/>
</dbReference>
<comment type="caution">
    <text evidence="2">The sequence shown here is derived from an EMBL/GenBank/DDBJ whole genome shotgun (WGS) entry which is preliminary data.</text>
</comment>
<dbReference type="Proteomes" id="UP000187209">
    <property type="component" value="Unassembled WGS sequence"/>
</dbReference>
<proteinExistence type="predicted"/>
<reference evidence="2 3" key="1">
    <citation type="submission" date="2016-11" db="EMBL/GenBank/DDBJ databases">
        <title>The macronuclear genome of Stentor coeruleus: a giant cell with tiny introns.</title>
        <authorList>
            <person name="Slabodnick M."/>
            <person name="Ruby J.G."/>
            <person name="Reiff S.B."/>
            <person name="Swart E.C."/>
            <person name="Gosai S."/>
            <person name="Prabakaran S."/>
            <person name="Witkowska E."/>
            <person name="Larue G.E."/>
            <person name="Fisher S."/>
            <person name="Freeman R.M."/>
            <person name="Gunawardena J."/>
            <person name="Chu W."/>
            <person name="Stover N.A."/>
            <person name="Gregory B.D."/>
            <person name="Nowacki M."/>
            <person name="Derisi J."/>
            <person name="Roy S.W."/>
            <person name="Marshall W.F."/>
            <person name="Sood P."/>
        </authorList>
    </citation>
    <scope>NUCLEOTIDE SEQUENCE [LARGE SCALE GENOMIC DNA]</scope>
    <source>
        <strain evidence="2">WM001</strain>
    </source>
</reference>
<organism evidence="2 3">
    <name type="scientific">Stentor coeruleus</name>
    <dbReference type="NCBI Taxonomy" id="5963"/>
    <lineage>
        <taxon>Eukaryota</taxon>
        <taxon>Sar</taxon>
        <taxon>Alveolata</taxon>
        <taxon>Ciliophora</taxon>
        <taxon>Postciliodesmatophora</taxon>
        <taxon>Heterotrichea</taxon>
        <taxon>Heterotrichida</taxon>
        <taxon>Stentoridae</taxon>
        <taxon>Stentor</taxon>
    </lineage>
</organism>
<evidence type="ECO:0008006" key="4">
    <source>
        <dbReference type="Google" id="ProtNLM"/>
    </source>
</evidence>
<feature type="compositionally biased region" description="Basic and acidic residues" evidence="1">
    <location>
        <begin position="176"/>
        <end position="187"/>
    </location>
</feature>
<dbReference type="Gene3D" id="1.10.238.10">
    <property type="entry name" value="EF-hand"/>
    <property type="match status" value="1"/>
</dbReference>
<feature type="compositionally biased region" description="Basic and acidic residues" evidence="1">
    <location>
        <begin position="198"/>
        <end position="211"/>
    </location>
</feature>
<gene>
    <name evidence="2" type="ORF">SteCoe_7527</name>
</gene>
<keyword evidence="3" id="KW-1185">Reference proteome</keyword>
<evidence type="ECO:0000313" key="2">
    <source>
        <dbReference type="EMBL" id="OMJ90137.1"/>
    </source>
</evidence>
<feature type="compositionally biased region" description="Polar residues" evidence="1">
    <location>
        <begin position="143"/>
        <end position="153"/>
    </location>
</feature>
<name>A0A1R2CM95_9CILI</name>
<sequence>MEDRSSGININEFSTADHDMFSNNFSYIETENEILRVTVELPDGKKAQVAVHDNESLDQLISDFGEKHDLGPKARAALSEQIEKTLQILYPDPLSHLPENESIKFEIPNKGHELYMKGVKMREKVKQKTEAIKNEYVAKEMKSTTFRPSTNSPGRRHKPPEQLLLEKGKKTIESLEKKRAERDKKALDPCTFSPEINKNTEHVKKSPKKSPERFVNLYKDAQSIREKLVKKSNDLVEKDCPFEPNFDLTRKKTEQLVKKNTIKDKGNDKKNCVYVINSPEKTKQHKQNPNQNVIIPGHKSEQMIQKIRRTRYEEIFNDLLPDTKGFITRETVYKAKLQLKLKNMIKPLIEEIEQNDEKLNFNDFCEAMEMLMKTLSQGEKTELMRMPKNAPNDVFDFSAHRQTNKANSSIGGFSNNFVEEMMRVSPSKNFKSLHAETKPMY</sequence>